<evidence type="ECO:0000256" key="1">
    <source>
        <dbReference type="SAM" id="MobiDB-lite"/>
    </source>
</evidence>
<organism evidence="2 3">
    <name type="scientific">Mugilogobius chulae</name>
    <name type="common">yellowstripe goby</name>
    <dbReference type="NCBI Taxonomy" id="88201"/>
    <lineage>
        <taxon>Eukaryota</taxon>
        <taxon>Metazoa</taxon>
        <taxon>Chordata</taxon>
        <taxon>Craniata</taxon>
        <taxon>Vertebrata</taxon>
        <taxon>Euteleostomi</taxon>
        <taxon>Actinopterygii</taxon>
        <taxon>Neopterygii</taxon>
        <taxon>Teleostei</taxon>
        <taxon>Neoteleostei</taxon>
        <taxon>Acanthomorphata</taxon>
        <taxon>Gobiaria</taxon>
        <taxon>Gobiiformes</taxon>
        <taxon>Gobioidei</taxon>
        <taxon>Gobiidae</taxon>
        <taxon>Gobionellinae</taxon>
        <taxon>Mugilogobius</taxon>
    </lineage>
</organism>
<proteinExistence type="predicted"/>
<feature type="region of interest" description="Disordered" evidence="1">
    <location>
        <begin position="70"/>
        <end position="174"/>
    </location>
</feature>
<feature type="compositionally biased region" description="Basic and acidic residues" evidence="1">
    <location>
        <begin position="111"/>
        <end position="137"/>
    </location>
</feature>
<dbReference type="EMBL" id="JBBPFD010000006">
    <property type="protein sequence ID" value="KAK7921804.1"/>
    <property type="molecule type" value="Genomic_DNA"/>
</dbReference>
<accession>A0AAW0PFV9</accession>
<keyword evidence="3" id="KW-1185">Reference proteome</keyword>
<dbReference type="AlphaFoldDB" id="A0AAW0PFV9"/>
<feature type="compositionally biased region" description="Basic and acidic residues" evidence="1">
    <location>
        <begin position="70"/>
        <end position="104"/>
    </location>
</feature>
<dbReference type="Proteomes" id="UP001460270">
    <property type="component" value="Unassembled WGS sequence"/>
</dbReference>
<evidence type="ECO:0000313" key="2">
    <source>
        <dbReference type="EMBL" id="KAK7921804.1"/>
    </source>
</evidence>
<gene>
    <name evidence="2" type="ORF">WMY93_008706</name>
</gene>
<protein>
    <submittedName>
        <fullName evidence="2">Uncharacterized protein</fullName>
    </submittedName>
</protein>
<reference evidence="3" key="1">
    <citation type="submission" date="2024-04" db="EMBL/GenBank/DDBJ databases">
        <title>Salinicola lusitanus LLJ914,a marine bacterium isolated from the Okinawa Trough.</title>
        <authorList>
            <person name="Li J."/>
        </authorList>
    </citation>
    <scope>NUCLEOTIDE SEQUENCE [LARGE SCALE GENOMIC DNA]</scope>
</reference>
<name>A0AAW0PFV9_9GOBI</name>
<feature type="compositionally biased region" description="Basic and acidic residues" evidence="1">
    <location>
        <begin position="151"/>
        <end position="174"/>
    </location>
</feature>
<feature type="region of interest" description="Disordered" evidence="1">
    <location>
        <begin position="1"/>
        <end position="48"/>
    </location>
</feature>
<evidence type="ECO:0000313" key="3">
    <source>
        <dbReference type="Proteomes" id="UP001460270"/>
    </source>
</evidence>
<comment type="caution">
    <text evidence="2">The sequence shown here is derived from an EMBL/GenBank/DDBJ whole genome shotgun (WGS) entry which is preliminary data.</text>
</comment>
<sequence length="174" mass="19955">MAPIRADSPTKRTKNIQPRRSARAALSEGTGSDVRERGPAGNSGTNKRFRLTHQFNELMKNLTLVFTTHETHKDPGRTHQRPTDRDQDQDQSRTTEGPRTDLSRIRTRTRPRAEPHSGVHDSRDSRKTQERLTRDPQTKTGTRTRAGPRTDLSRTRVRTREKTRGKPAEDRSRT</sequence>